<dbReference type="Pfam" id="PF19633">
    <property type="entry name" value="SDG2_C"/>
    <property type="match status" value="1"/>
</dbReference>
<dbReference type="InterPro" id="IPR001214">
    <property type="entry name" value="SET_dom"/>
</dbReference>
<dbReference type="Pfam" id="PF00856">
    <property type="entry name" value="SET"/>
    <property type="match status" value="1"/>
</dbReference>
<dbReference type="Gene3D" id="2.170.270.10">
    <property type="entry name" value="SET domain"/>
    <property type="match status" value="1"/>
</dbReference>
<dbReference type="Proteomes" id="UP001489004">
    <property type="component" value="Unassembled WGS sequence"/>
</dbReference>
<dbReference type="PROSITE" id="PS50280">
    <property type="entry name" value="SET"/>
    <property type="match status" value="1"/>
</dbReference>
<dbReference type="EMBL" id="JALJOR010000004">
    <property type="protein sequence ID" value="KAK9818057.1"/>
    <property type="molecule type" value="Genomic_DNA"/>
</dbReference>
<name>A0AAW1Q9A9_9CHLO</name>
<sequence>METAAEPAPAVVGSMETKGAPKAKRRKVSGAKPKAPVERTVPALSGSVAAFMQCLQANQEPYAQGPWRREPWPVRPYESIAAYQVAPDAGEAADHAALLAKLRTSKACGPGCPSTVSFPLDLASAVNGVVVDAVPQALQLGLDVVERPAWGMDCFTHRAIFDALGQCSELVPADALAEESVRIRHDFIEHTLLPAINRQAEAGWDICRAIQEERFYFRLHPKGQGVMCKREGGLPAGTFVAEYLGELYSPWRWFEKQDALKKRNPHMGLPDFYNITLERPKDDEAGYDVVFVEAAQKASFASRLSHSCTPNCHTMSLAVDGRLTIGIFTSRDVAVGEELSWDYACVTESEREYRSAICMCGTRSCRGSFLYYANSSSFQAVMSKRHNFLDRNALVVRASCEEPTEADWERLKAHGIGRSILGANPDAQISEGWPPLPWMVKWASFILEFVELERAELPGALVEKAELGYTLEGAAVEADGVRDNRVQNLAITVDKAKFFMRHQTAQMQVAPLHVLTDAEVVEFLWSGAQSIGRRSAMLALQHISPAPAASGKQRKPANADAPNGLAAKGAAEIQALLKSARPADAAAARQLLCTLRSTLLQQGPAHAAMCDLLALYAHTQLFFSPSKFKPLTSAEATKGKGAAKKAPKAKAEAAGKPYRPAYLWGQLTAWFKQTVYDPTASLSADRRGTVSLPDPESAYCPATTSGKYLTGGERKALLDMLTRTPFVMWPTSTLWSFKNAAKVYGSPMLDAALRCSRAGTTLSAGDATWDALLTELRSAS</sequence>
<dbReference type="InterPro" id="IPR045606">
    <property type="entry name" value="ATXR3_C"/>
</dbReference>
<evidence type="ECO:0000313" key="4">
    <source>
        <dbReference type="Proteomes" id="UP001489004"/>
    </source>
</evidence>
<dbReference type="PANTHER" id="PTHR46655:SF1">
    <property type="entry name" value="HISTONE-LYSINE N-METHYLTRANSFERASE ATXR3"/>
    <property type="match status" value="1"/>
</dbReference>
<organism evidence="3 4">
    <name type="scientific">[Myrmecia] bisecta</name>
    <dbReference type="NCBI Taxonomy" id="41462"/>
    <lineage>
        <taxon>Eukaryota</taxon>
        <taxon>Viridiplantae</taxon>
        <taxon>Chlorophyta</taxon>
        <taxon>core chlorophytes</taxon>
        <taxon>Trebouxiophyceae</taxon>
        <taxon>Trebouxiales</taxon>
        <taxon>Trebouxiaceae</taxon>
        <taxon>Myrmecia</taxon>
    </lineage>
</organism>
<evidence type="ECO:0000259" key="2">
    <source>
        <dbReference type="PROSITE" id="PS50280"/>
    </source>
</evidence>
<feature type="region of interest" description="Disordered" evidence="1">
    <location>
        <begin position="1"/>
        <end position="38"/>
    </location>
</feature>
<reference evidence="3 4" key="1">
    <citation type="journal article" date="2024" name="Nat. Commun.">
        <title>Phylogenomics reveals the evolutionary origins of lichenization in chlorophyte algae.</title>
        <authorList>
            <person name="Puginier C."/>
            <person name="Libourel C."/>
            <person name="Otte J."/>
            <person name="Skaloud P."/>
            <person name="Haon M."/>
            <person name="Grisel S."/>
            <person name="Petersen M."/>
            <person name="Berrin J.G."/>
            <person name="Delaux P.M."/>
            <person name="Dal Grande F."/>
            <person name="Keller J."/>
        </authorList>
    </citation>
    <scope>NUCLEOTIDE SEQUENCE [LARGE SCALE GENOMIC DNA]</scope>
    <source>
        <strain evidence="3 4">SAG 2043</strain>
    </source>
</reference>
<proteinExistence type="predicted"/>
<comment type="caution">
    <text evidence="3">The sequence shown here is derived from an EMBL/GenBank/DDBJ whole genome shotgun (WGS) entry which is preliminary data.</text>
</comment>
<dbReference type="AlphaFoldDB" id="A0AAW1Q9A9"/>
<dbReference type="InterPro" id="IPR046341">
    <property type="entry name" value="SET_dom_sf"/>
</dbReference>
<accession>A0AAW1Q9A9</accession>
<evidence type="ECO:0000256" key="1">
    <source>
        <dbReference type="SAM" id="MobiDB-lite"/>
    </source>
</evidence>
<feature type="domain" description="SET" evidence="2">
    <location>
        <begin position="213"/>
        <end position="344"/>
    </location>
</feature>
<dbReference type="SUPFAM" id="SSF82199">
    <property type="entry name" value="SET domain"/>
    <property type="match status" value="1"/>
</dbReference>
<dbReference type="SMART" id="SM00317">
    <property type="entry name" value="SET"/>
    <property type="match status" value="1"/>
</dbReference>
<dbReference type="PANTHER" id="PTHR46655">
    <property type="entry name" value="HISTONE-LYSINE N-METHYLTRANSFERASE ATXR3"/>
    <property type="match status" value="1"/>
</dbReference>
<keyword evidence="4" id="KW-1185">Reference proteome</keyword>
<gene>
    <name evidence="3" type="ORF">WJX72_006388</name>
</gene>
<protein>
    <recommendedName>
        <fullName evidence="2">SET domain-containing protein</fullName>
    </recommendedName>
</protein>
<evidence type="ECO:0000313" key="3">
    <source>
        <dbReference type="EMBL" id="KAK9818057.1"/>
    </source>
</evidence>